<dbReference type="PANTHER" id="PTHR37984:SF7">
    <property type="entry name" value="INTEGRASE CATALYTIC DOMAIN-CONTAINING PROTEIN"/>
    <property type="match status" value="1"/>
</dbReference>
<protein>
    <recommendedName>
        <fullName evidence="3">Gypsy retrotransposon integrase-like protein 1</fullName>
        <ecNumber evidence="2">3.1.26.4</ecNumber>
    </recommendedName>
</protein>
<feature type="domain" description="Reverse transcriptase" evidence="5">
    <location>
        <begin position="427"/>
        <end position="605"/>
    </location>
</feature>
<evidence type="ECO:0000313" key="8">
    <source>
        <dbReference type="Proteomes" id="UP001529510"/>
    </source>
</evidence>
<dbReference type="FunFam" id="1.10.340.70:FF:000003">
    <property type="entry name" value="Protein CBG25708"/>
    <property type="match status" value="1"/>
</dbReference>
<dbReference type="Pfam" id="PF00665">
    <property type="entry name" value="rve"/>
    <property type="match status" value="1"/>
</dbReference>
<evidence type="ECO:0000313" key="7">
    <source>
        <dbReference type="EMBL" id="KAL0148001.1"/>
    </source>
</evidence>
<dbReference type="InterPro" id="IPR000477">
    <property type="entry name" value="RT_dom"/>
</dbReference>
<dbReference type="PROSITE" id="PS50878">
    <property type="entry name" value="RT_POL"/>
    <property type="match status" value="1"/>
</dbReference>
<dbReference type="SUPFAM" id="SSF53098">
    <property type="entry name" value="Ribonuclease H-like"/>
    <property type="match status" value="1"/>
</dbReference>
<comment type="caution">
    <text evidence="7">The sequence shown here is derived from an EMBL/GenBank/DDBJ whole genome shotgun (WGS) entry which is preliminary data.</text>
</comment>
<feature type="compositionally biased region" description="Basic and acidic residues" evidence="4">
    <location>
        <begin position="262"/>
        <end position="275"/>
    </location>
</feature>
<dbReference type="Pfam" id="PF17921">
    <property type="entry name" value="Integrase_H2C2"/>
    <property type="match status" value="1"/>
</dbReference>
<feature type="region of interest" description="Disordered" evidence="4">
    <location>
        <begin position="258"/>
        <end position="278"/>
    </location>
</feature>
<evidence type="ECO:0000256" key="3">
    <source>
        <dbReference type="ARBA" id="ARBA00039658"/>
    </source>
</evidence>
<evidence type="ECO:0000259" key="6">
    <source>
        <dbReference type="PROSITE" id="PS50994"/>
    </source>
</evidence>
<comment type="similarity">
    <text evidence="1">Belongs to the beta type-B retroviral polymerase family. HERV class-II K(HML-2) pol subfamily.</text>
</comment>
<dbReference type="PROSITE" id="PS50994">
    <property type="entry name" value="INTEGRASE"/>
    <property type="match status" value="1"/>
</dbReference>
<proteinExistence type="inferred from homology"/>
<evidence type="ECO:0000259" key="5">
    <source>
        <dbReference type="PROSITE" id="PS50878"/>
    </source>
</evidence>
<dbReference type="AlphaFoldDB" id="A0ABD0MGW3"/>
<dbReference type="PANTHER" id="PTHR37984">
    <property type="entry name" value="PROTEIN CBG26694"/>
    <property type="match status" value="1"/>
</dbReference>
<organism evidence="7 8">
    <name type="scientific">Cirrhinus mrigala</name>
    <name type="common">Mrigala</name>
    <dbReference type="NCBI Taxonomy" id="683832"/>
    <lineage>
        <taxon>Eukaryota</taxon>
        <taxon>Metazoa</taxon>
        <taxon>Chordata</taxon>
        <taxon>Craniata</taxon>
        <taxon>Vertebrata</taxon>
        <taxon>Euteleostomi</taxon>
        <taxon>Actinopterygii</taxon>
        <taxon>Neopterygii</taxon>
        <taxon>Teleostei</taxon>
        <taxon>Ostariophysi</taxon>
        <taxon>Cypriniformes</taxon>
        <taxon>Cyprinidae</taxon>
        <taxon>Labeoninae</taxon>
        <taxon>Labeonini</taxon>
        <taxon>Cirrhinus</taxon>
    </lineage>
</organism>
<dbReference type="Proteomes" id="UP001529510">
    <property type="component" value="Unassembled WGS sequence"/>
</dbReference>
<dbReference type="InterPro" id="IPR043502">
    <property type="entry name" value="DNA/RNA_pol_sf"/>
</dbReference>
<dbReference type="FunFam" id="3.10.10.10:FF:000003">
    <property type="entry name" value="Retrovirus-related Pol polyprotein from transposon 297-like Protein"/>
    <property type="match status" value="1"/>
</dbReference>
<dbReference type="InterPro" id="IPR041577">
    <property type="entry name" value="RT_RNaseH_2"/>
</dbReference>
<dbReference type="EMBL" id="JAMKFB020000715">
    <property type="protein sequence ID" value="KAL0148001.1"/>
    <property type="molecule type" value="Genomic_DNA"/>
</dbReference>
<dbReference type="CDD" id="cd01647">
    <property type="entry name" value="RT_LTR"/>
    <property type="match status" value="1"/>
</dbReference>
<dbReference type="Gene3D" id="3.10.10.10">
    <property type="entry name" value="HIV Type 1 Reverse Transcriptase, subunit A, domain 1"/>
    <property type="match status" value="1"/>
</dbReference>
<dbReference type="InterPro" id="IPR041588">
    <property type="entry name" value="Integrase_H2C2"/>
</dbReference>
<dbReference type="GO" id="GO:0004523">
    <property type="term" value="F:RNA-DNA hybrid ribonuclease activity"/>
    <property type="evidence" value="ECO:0007669"/>
    <property type="project" value="UniProtKB-EC"/>
</dbReference>
<sequence>METYGIQAPRMDWTSANLPEAWRRFKQQAELMFSGPLREKREPEKCSYLLLWIGEKGLDIYNTWSLSEEEAKKLQTYYDKYAAYITPKSNPIYARYRFHEKMQADGETFEHFITELKLLVKDCGYPNSDEMVRDLIVFATNSPRIREKLLSQGAELTLDKAIDIARSHELAQIQLKEMTGSKDAPKIDAVNATKRQNAHRYTKTKDHKLVHRECDRDACPARGKQCMKCKKYNHFAKACKTKNTAPTKPQRRPVHALVQNNEEEHKQSGSKKDSGAEINAIPNNTFNALFKRVPVAPPAQSITAYGGNPLEVRGTCMLECEHDDRSALLEFHIVKAKAPPILGLSASLDLNLIKLVMGVSKEQTKIDNNPKTILKEYADVFQGIGEFAGECTFRVNPHATPVVYPPRRVPIALRARLKEELDRMEDNNIIVKVTEPTEWVNALVVVEKPKSQKLRVCLDPRDLNKAIQRPHYPLPTLEEVTTKLTEARYFSVLDARSGYWAIKLSTESSMLTTFNTPFGRYRFLRLPFGINSAQDEFQRRVNETYEGLKGVAAIVDDILVYGRDKEEHDTNLRAMLQRTRERGLKLNPDKCRVGVQEVSYFGHRLSGEGISPDPQKVKAIQEMQPPQSKPELETILGMVNYLARFTPHLSEVNAPLRQLLKQDCKFIWDAVHDRAFKQIKELITNHPVLTYFDPQMDLTLQVDASKSGLGAVLLQQDKPVAYASKSLNSTEQNYAQIEKELYAVLFGCKRFHEYMYGRKVTVESDHKPLEAILKKPLASAPPRLQRMILQLQKYDIHILHKPGKQIPVADTLSRKSIEYHDDSLSEGMDAQVHTLIANIQVSDNKLKKIIAATAQDTQLTTLNQVTKTGWPDTYKQCPPLIREYWNHRCDISEIDGIMFKGEKIIVPQSLRKDMLDRIHTGHMGMEKCKHRARDLLFWPRMGQQIETMVGQCSICQERRNANTKEPLLSHTIPARPWQVVGTDLFTWNEQNYIIIVDYYSRYFEMERLNSCTASAVITKLKAVFARHGIPERVSDNGPCYSAEEFHRFAVEWDFKHCTTSPRYPQSNGLAEKTVQTAKRILGKARADDKDYYLGLLEYRNTPVDNLKSPAQLLMSRRLRSILPITAARLQPQVTPQHVLWNRRGACQYRQQLYYNRSVKALPPLAAGTHIRFHHEDGSWQPAKIIQLANTHRSYHIQTEEGQMLRRNRRHLLHQRTTNLHHLTVLPQTCRPNQLNNHLASQNKKNLAIPQDLAMQSSLDKYLTYNHKTD</sequence>
<feature type="domain" description="Integrase catalytic" evidence="6">
    <location>
        <begin position="969"/>
        <end position="1143"/>
    </location>
</feature>
<evidence type="ECO:0000256" key="4">
    <source>
        <dbReference type="SAM" id="MobiDB-lite"/>
    </source>
</evidence>
<dbReference type="Pfam" id="PF00078">
    <property type="entry name" value="RVT_1"/>
    <property type="match status" value="1"/>
</dbReference>
<dbReference type="Gene3D" id="3.30.420.10">
    <property type="entry name" value="Ribonuclease H-like superfamily/Ribonuclease H"/>
    <property type="match status" value="1"/>
</dbReference>
<gene>
    <name evidence="7" type="ORF">M9458_056675</name>
</gene>
<dbReference type="FunFam" id="3.30.70.270:FF:000026">
    <property type="entry name" value="Transposon Ty3-G Gag-Pol polyprotein"/>
    <property type="match status" value="1"/>
</dbReference>
<dbReference type="FunFam" id="3.30.420.10:FF:000063">
    <property type="entry name" value="Retrovirus-related Pol polyprotein from transposon 297-like Protein"/>
    <property type="match status" value="1"/>
</dbReference>
<dbReference type="SUPFAM" id="SSF56672">
    <property type="entry name" value="DNA/RNA polymerases"/>
    <property type="match status" value="1"/>
</dbReference>
<name>A0ABD0MGW3_CIRMR</name>
<dbReference type="EC" id="3.1.26.4" evidence="2"/>
<dbReference type="InterPro" id="IPR050951">
    <property type="entry name" value="Retrovirus_Pol_polyprotein"/>
</dbReference>
<keyword evidence="8" id="KW-1185">Reference proteome</keyword>
<dbReference type="InterPro" id="IPR036397">
    <property type="entry name" value="RNaseH_sf"/>
</dbReference>
<dbReference type="GO" id="GO:0006259">
    <property type="term" value="P:DNA metabolic process"/>
    <property type="evidence" value="ECO:0007669"/>
    <property type="project" value="UniProtKB-ARBA"/>
</dbReference>
<reference evidence="7 8" key="1">
    <citation type="submission" date="2024-05" db="EMBL/GenBank/DDBJ databases">
        <title>Genome sequencing and assembly of Indian major carp, Cirrhinus mrigala (Hamilton, 1822).</title>
        <authorList>
            <person name="Mohindra V."/>
            <person name="Chowdhury L.M."/>
            <person name="Lal K."/>
            <person name="Jena J.K."/>
        </authorList>
    </citation>
    <scope>NUCLEOTIDE SEQUENCE [LARGE SCALE GENOMIC DNA]</scope>
    <source>
        <strain evidence="7">CM1030</strain>
        <tissue evidence="7">Blood</tissue>
    </source>
</reference>
<evidence type="ECO:0000256" key="2">
    <source>
        <dbReference type="ARBA" id="ARBA00012180"/>
    </source>
</evidence>
<dbReference type="CDD" id="cd05481">
    <property type="entry name" value="retropepsin_like_LTR_1"/>
    <property type="match status" value="1"/>
</dbReference>
<dbReference type="Pfam" id="PF17919">
    <property type="entry name" value="RT_RNaseH_2"/>
    <property type="match status" value="1"/>
</dbReference>
<dbReference type="Gene3D" id="3.30.70.270">
    <property type="match status" value="2"/>
</dbReference>
<dbReference type="Gene3D" id="1.10.340.70">
    <property type="match status" value="1"/>
</dbReference>
<dbReference type="InterPro" id="IPR043128">
    <property type="entry name" value="Rev_trsase/Diguanyl_cyclase"/>
</dbReference>
<dbReference type="InterPro" id="IPR012337">
    <property type="entry name" value="RNaseH-like_sf"/>
</dbReference>
<dbReference type="InterPro" id="IPR001584">
    <property type="entry name" value="Integrase_cat-core"/>
</dbReference>
<dbReference type="CDD" id="cd09274">
    <property type="entry name" value="RNase_HI_RT_Ty3"/>
    <property type="match status" value="1"/>
</dbReference>
<evidence type="ECO:0000256" key="1">
    <source>
        <dbReference type="ARBA" id="ARBA00010879"/>
    </source>
</evidence>
<accession>A0ABD0MGW3</accession>